<name>A0A5S9PXJ2_9GAMM</name>
<keyword evidence="1" id="KW-0812">Transmembrane</keyword>
<dbReference type="EMBL" id="CACSII010000016">
    <property type="protein sequence ID" value="CAA0109814.1"/>
    <property type="molecule type" value="Genomic_DNA"/>
</dbReference>
<dbReference type="Proteomes" id="UP000434580">
    <property type="component" value="Unassembled WGS sequence"/>
</dbReference>
<feature type="transmembrane region" description="Helical" evidence="1">
    <location>
        <begin position="12"/>
        <end position="35"/>
    </location>
</feature>
<keyword evidence="1" id="KW-1133">Transmembrane helix</keyword>
<dbReference type="AlphaFoldDB" id="A0A5S9PXJ2"/>
<protein>
    <submittedName>
        <fullName evidence="2">Uncharacterized protein</fullName>
    </submittedName>
</protein>
<reference evidence="2 3" key="1">
    <citation type="submission" date="2019-11" db="EMBL/GenBank/DDBJ databases">
        <authorList>
            <person name="Holert J."/>
        </authorList>
    </citation>
    <scope>NUCLEOTIDE SEQUENCE [LARGE SCALE GENOMIC DNA]</scope>
    <source>
        <strain evidence="2">BC5_2</strain>
    </source>
</reference>
<evidence type="ECO:0000313" key="3">
    <source>
        <dbReference type="Proteomes" id="UP000434580"/>
    </source>
</evidence>
<evidence type="ECO:0000256" key="1">
    <source>
        <dbReference type="SAM" id="Phobius"/>
    </source>
</evidence>
<accession>A0A5S9PXJ2</accession>
<dbReference type="OrthoDB" id="7324894at2"/>
<proteinExistence type="predicted"/>
<evidence type="ECO:0000313" key="2">
    <source>
        <dbReference type="EMBL" id="CAA0109814.1"/>
    </source>
</evidence>
<organism evidence="2 3">
    <name type="scientific">BD1-7 clade bacterium</name>
    <dbReference type="NCBI Taxonomy" id="2029982"/>
    <lineage>
        <taxon>Bacteria</taxon>
        <taxon>Pseudomonadati</taxon>
        <taxon>Pseudomonadota</taxon>
        <taxon>Gammaproteobacteria</taxon>
        <taxon>Cellvibrionales</taxon>
        <taxon>Spongiibacteraceae</taxon>
        <taxon>BD1-7 clade</taxon>
    </lineage>
</organism>
<sequence length="342" mass="38519">MSSSNQSITSKRYFLAVVFLSLCGTLILLFSAWIIDPLGILQEHRGFPSLCANGVKVDPDDSVSRLLPLTTESVVDVIIGTSRIKKGITQEAWRSVVSKSGTNLFLSKATIGDLHNILLPLIRRKNPSRIWIGINYGMFVTPTTSRIHSLPAYEQQNRYSIYRHGVFSTQAMNAATKVLLSGVGCNRIERDSSGFVTREVKRHTTEADIARHAVLSEQLFSSNEFHNGERYQDSLERFSEILETANINGVSMNIFINPSHPKYLHALNNAGHSEKYIHWKNSISNTVNALNQNGLDVQFIDFTHMIEEENITCDPFSLCPFYDLIHFHPSIGKRMLSQFKDS</sequence>
<keyword evidence="1" id="KW-0472">Membrane</keyword>
<gene>
    <name evidence="2" type="ORF">DPBNPPHM_01322</name>
</gene>